<dbReference type="EMBL" id="JAPWTK010000864">
    <property type="protein sequence ID" value="KAJ8935572.1"/>
    <property type="molecule type" value="Genomic_DNA"/>
</dbReference>
<name>A0AAV8XA22_9CUCU</name>
<sequence length="84" mass="10061">MYTLRWTLNHHLQWIFSDINELADEEIKSYNEDYDADDETNTKKTTSSCPLHLFLIVLRNRKSWIPFSAWKGSKILEALWSRKT</sequence>
<gene>
    <name evidence="1" type="ORF">NQ318_001566</name>
</gene>
<keyword evidence="2" id="KW-1185">Reference proteome</keyword>
<evidence type="ECO:0000313" key="1">
    <source>
        <dbReference type="EMBL" id="KAJ8935572.1"/>
    </source>
</evidence>
<dbReference type="AlphaFoldDB" id="A0AAV8XA22"/>
<organism evidence="1 2">
    <name type="scientific">Aromia moschata</name>
    <dbReference type="NCBI Taxonomy" id="1265417"/>
    <lineage>
        <taxon>Eukaryota</taxon>
        <taxon>Metazoa</taxon>
        <taxon>Ecdysozoa</taxon>
        <taxon>Arthropoda</taxon>
        <taxon>Hexapoda</taxon>
        <taxon>Insecta</taxon>
        <taxon>Pterygota</taxon>
        <taxon>Neoptera</taxon>
        <taxon>Endopterygota</taxon>
        <taxon>Coleoptera</taxon>
        <taxon>Polyphaga</taxon>
        <taxon>Cucujiformia</taxon>
        <taxon>Chrysomeloidea</taxon>
        <taxon>Cerambycidae</taxon>
        <taxon>Cerambycinae</taxon>
        <taxon>Callichromatini</taxon>
        <taxon>Aromia</taxon>
    </lineage>
</organism>
<accession>A0AAV8XA22</accession>
<evidence type="ECO:0000313" key="2">
    <source>
        <dbReference type="Proteomes" id="UP001162162"/>
    </source>
</evidence>
<reference evidence="1" key="1">
    <citation type="journal article" date="2023" name="Insect Mol. Biol.">
        <title>Genome sequencing provides insights into the evolution of gene families encoding plant cell wall-degrading enzymes in longhorned beetles.</title>
        <authorList>
            <person name="Shin N.R."/>
            <person name="Okamura Y."/>
            <person name="Kirsch R."/>
            <person name="Pauchet Y."/>
        </authorList>
    </citation>
    <scope>NUCLEOTIDE SEQUENCE</scope>
    <source>
        <strain evidence="1">AMC_N1</strain>
    </source>
</reference>
<protein>
    <submittedName>
        <fullName evidence="1">Uncharacterized protein</fullName>
    </submittedName>
</protein>
<proteinExistence type="predicted"/>
<comment type="caution">
    <text evidence="1">The sequence shown here is derived from an EMBL/GenBank/DDBJ whole genome shotgun (WGS) entry which is preliminary data.</text>
</comment>
<dbReference type="Proteomes" id="UP001162162">
    <property type="component" value="Unassembled WGS sequence"/>
</dbReference>